<gene>
    <name evidence="3" type="ORF">Dxin01_03102</name>
</gene>
<evidence type="ECO:0008006" key="5">
    <source>
        <dbReference type="Google" id="ProtNLM"/>
    </source>
</evidence>
<evidence type="ECO:0000313" key="3">
    <source>
        <dbReference type="EMBL" id="GAA5503345.1"/>
    </source>
</evidence>
<comment type="caution">
    <text evidence="3">The sequence shown here is derived from an EMBL/GenBank/DDBJ whole genome shotgun (WGS) entry which is preliminary data.</text>
</comment>
<dbReference type="CDD" id="cd05233">
    <property type="entry name" value="SDR_c"/>
    <property type="match status" value="1"/>
</dbReference>
<keyword evidence="4" id="KW-1185">Reference proteome</keyword>
<proteinExistence type="inferred from homology"/>
<dbReference type="PANTHER" id="PTHR42901:SF1">
    <property type="entry name" value="ALCOHOL DEHYDROGENASE"/>
    <property type="match status" value="1"/>
</dbReference>
<comment type="similarity">
    <text evidence="1">Belongs to the short-chain dehydrogenases/reductases (SDR) family.</text>
</comment>
<dbReference type="EMBL" id="BAABRN010000046">
    <property type="protein sequence ID" value="GAA5503345.1"/>
    <property type="molecule type" value="Genomic_DNA"/>
</dbReference>
<organism evidence="3 4">
    <name type="scientific">Deinococcus xinjiangensis</name>
    <dbReference type="NCBI Taxonomy" id="457454"/>
    <lineage>
        <taxon>Bacteria</taxon>
        <taxon>Thermotogati</taxon>
        <taxon>Deinococcota</taxon>
        <taxon>Deinococci</taxon>
        <taxon>Deinococcales</taxon>
        <taxon>Deinococcaceae</taxon>
        <taxon>Deinococcus</taxon>
    </lineage>
</organism>
<dbReference type="RefSeq" id="WP_353543315.1">
    <property type="nucleotide sequence ID" value="NZ_BAABRN010000046.1"/>
</dbReference>
<reference evidence="3 4" key="1">
    <citation type="submission" date="2024-02" db="EMBL/GenBank/DDBJ databases">
        <title>Deinococcus xinjiangensis NBRC 107630.</title>
        <authorList>
            <person name="Ichikawa N."/>
            <person name="Katano-Makiyama Y."/>
            <person name="Hidaka K."/>
        </authorList>
    </citation>
    <scope>NUCLEOTIDE SEQUENCE [LARGE SCALE GENOMIC DNA]</scope>
    <source>
        <strain evidence="3 4">NBRC 107630</strain>
    </source>
</reference>
<dbReference type="Pfam" id="PF00106">
    <property type="entry name" value="adh_short"/>
    <property type="match status" value="1"/>
</dbReference>
<protein>
    <recommendedName>
        <fullName evidence="5">Short-chain dehydrogenase/reductase SDR</fullName>
    </recommendedName>
</protein>
<keyword evidence="2" id="KW-0560">Oxidoreductase</keyword>
<dbReference type="InterPro" id="IPR036291">
    <property type="entry name" value="NAD(P)-bd_dom_sf"/>
</dbReference>
<dbReference type="Gene3D" id="3.40.50.720">
    <property type="entry name" value="NAD(P)-binding Rossmann-like Domain"/>
    <property type="match status" value="1"/>
</dbReference>
<evidence type="ECO:0000256" key="1">
    <source>
        <dbReference type="ARBA" id="ARBA00006484"/>
    </source>
</evidence>
<evidence type="ECO:0000256" key="2">
    <source>
        <dbReference type="ARBA" id="ARBA00023002"/>
    </source>
</evidence>
<dbReference type="PANTHER" id="PTHR42901">
    <property type="entry name" value="ALCOHOL DEHYDROGENASE"/>
    <property type="match status" value="1"/>
</dbReference>
<dbReference type="Proteomes" id="UP001458946">
    <property type="component" value="Unassembled WGS sequence"/>
</dbReference>
<dbReference type="SUPFAM" id="SSF51735">
    <property type="entry name" value="NAD(P)-binding Rossmann-fold domains"/>
    <property type="match status" value="1"/>
</dbReference>
<dbReference type="InterPro" id="IPR002347">
    <property type="entry name" value="SDR_fam"/>
</dbReference>
<sequence length="233" mass="24539">MNHTPFTSTALSGRVIAVTGADQGYGKLISHSLARAGASVVLIGNTPESLAAAASTIEAQGGEAIPLKADVSVPLDWISAQERIMEIFGALHGIVHLADKRASVNFTLLTEGEWMELFNCNVKSSVAIAQVVARRTPKTWLTLIGPHLDETGLQAYPQRGALSGLIEEAHREDLRVNMVLPARASSGEEALDAPVADAVLALATSGLANLRGNVLEVPLAPAPKIKLPDVNYL</sequence>
<evidence type="ECO:0000313" key="4">
    <source>
        <dbReference type="Proteomes" id="UP001458946"/>
    </source>
</evidence>
<accession>A0ABP9VGF1</accession>
<name>A0ABP9VGF1_9DEIO</name>